<dbReference type="FunCoup" id="H3BE60">
    <property type="interactions" value="427"/>
</dbReference>
<proteinExistence type="predicted"/>
<dbReference type="GO" id="GO:0050700">
    <property type="term" value="F:CARD domain binding"/>
    <property type="evidence" value="ECO:0007669"/>
    <property type="project" value="TreeGrafter"/>
</dbReference>
<keyword evidence="7" id="KW-1185">Reference proteome</keyword>
<evidence type="ECO:0000259" key="5">
    <source>
        <dbReference type="PROSITE" id="PS50209"/>
    </source>
</evidence>
<dbReference type="PROSITE" id="PS50106">
    <property type="entry name" value="PDZ"/>
    <property type="match status" value="1"/>
</dbReference>
<keyword evidence="2 3" id="KW-0175">Coiled coil</keyword>
<dbReference type="Gene3D" id="2.30.42.10">
    <property type="match status" value="1"/>
</dbReference>
<dbReference type="InterPro" id="IPR027417">
    <property type="entry name" value="P-loop_NTPase"/>
</dbReference>
<dbReference type="SUPFAM" id="SSF50156">
    <property type="entry name" value="PDZ domain-like"/>
    <property type="match status" value="1"/>
</dbReference>
<dbReference type="eggNOG" id="KOG0708">
    <property type="taxonomic scope" value="Eukaryota"/>
</dbReference>
<dbReference type="Gene3D" id="1.10.533.10">
    <property type="entry name" value="Death Domain, Fas"/>
    <property type="match status" value="1"/>
</dbReference>
<evidence type="ECO:0000256" key="2">
    <source>
        <dbReference type="ARBA" id="ARBA00023054"/>
    </source>
</evidence>
<evidence type="ECO:0000259" key="4">
    <source>
        <dbReference type="PROSITE" id="PS50106"/>
    </source>
</evidence>
<organism evidence="6 7">
    <name type="scientific">Latimeria chalumnae</name>
    <name type="common">Coelacanth</name>
    <dbReference type="NCBI Taxonomy" id="7897"/>
    <lineage>
        <taxon>Eukaryota</taxon>
        <taxon>Metazoa</taxon>
        <taxon>Chordata</taxon>
        <taxon>Craniata</taxon>
        <taxon>Vertebrata</taxon>
        <taxon>Euteleostomi</taxon>
        <taxon>Coelacanthiformes</taxon>
        <taxon>Coelacanthidae</taxon>
        <taxon>Latimeria</taxon>
    </lineage>
</organism>
<dbReference type="Pfam" id="PF00619">
    <property type="entry name" value="CARD"/>
    <property type="match status" value="1"/>
</dbReference>
<dbReference type="CDD" id="cd06736">
    <property type="entry name" value="PDZ_CARD11_CARD14-like"/>
    <property type="match status" value="1"/>
</dbReference>
<evidence type="ECO:0000313" key="7">
    <source>
        <dbReference type="Proteomes" id="UP000008672"/>
    </source>
</evidence>
<keyword evidence="1" id="KW-0597">Phosphoprotein</keyword>
<dbReference type="OMA" id="VVWTEQN"/>
<protein>
    <submittedName>
        <fullName evidence="6">Caspase recruitment domain family member 14</fullName>
    </submittedName>
</protein>
<dbReference type="FunFam" id="1.10.533.10:FF:000003">
    <property type="entry name" value="Caspase recruitment domain family, member 11"/>
    <property type="match status" value="1"/>
</dbReference>
<feature type="domain" description="CARD" evidence="5">
    <location>
        <begin position="15"/>
        <end position="107"/>
    </location>
</feature>
<dbReference type="STRING" id="7897.ENSLACP00000020181"/>
<gene>
    <name evidence="6" type="primary">CARD14</name>
</gene>
<dbReference type="AlphaFoldDB" id="H3BE60"/>
<dbReference type="Proteomes" id="UP000008672">
    <property type="component" value="Unassembled WGS sequence"/>
</dbReference>
<dbReference type="InterPro" id="IPR001315">
    <property type="entry name" value="CARD"/>
</dbReference>
<dbReference type="Bgee" id="ENSLACG00000017738">
    <property type="expression patterns" value="Expressed in chordate pharynx and 4 other cell types or tissues"/>
</dbReference>
<reference evidence="6" key="2">
    <citation type="submission" date="2025-08" db="UniProtKB">
        <authorList>
            <consortium name="Ensembl"/>
        </authorList>
    </citation>
    <scope>IDENTIFICATION</scope>
</reference>
<dbReference type="InterPro" id="IPR001478">
    <property type="entry name" value="PDZ"/>
</dbReference>
<dbReference type="PANTHER" id="PTHR14559">
    <property type="entry name" value="CASPASE RECRUITMENT DOMAIN FAMILY"/>
    <property type="match status" value="1"/>
</dbReference>
<reference evidence="6" key="3">
    <citation type="submission" date="2025-09" db="UniProtKB">
        <authorList>
            <consortium name="Ensembl"/>
        </authorList>
    </citation>
    <scope>IDENTIFICATION</scope>
</reference>
<dbReference type="PANTHER" id="PTHR14559:SF1">
    <property type="entry name" value="CASPASE RECRUITMENT DOMAIN-CONTAINING PROTEIN 14"/>
    <property type="match status" value="1"/>
</dbReference>
<dbReference type="EMBL" id="AFYH01017053">
    <property type="status" value="NOT_ANNOTATED_CDS"/>
    <property type="molecule type" value="Genomic_DNA"/>
</dbReference>
<name>H3BE60_LATCH</name>
<dbReference type="GO" id="GO:0005737">
    <property type="term" value="C:cytoplasm"/>
    <property type="evidence" value="ECO:0007669"/>
    <property type="project" value="TreeGrafter"/>
</dbReference>
<dbReference type="Ensembl" id="ENSLACT00000020321.1">
    <property type="protein sequence ID" value="ENSLACP00000020181.1"/>
    <property type="gene ID" value="ENSLACG00000017738.2"/>
</dbReference>
<reference evidence="7" key="1">
    <citation type="submission" date="2011-08" db="EMBL/GenBank/DDBJ databases">
        <title>The draft genome of Latimeria chalumnae.</title>
        <authorList>
            <person name="Di Palma F."/>
            <person name="Alfoldi J."/>
            <person name="Johnson J."/>
            <person name="Berlin A."/>
            <person name="Gnerre S."/>
            <person name="Jaffe D."/>
            <person name="MacCallum I."/>
            <person name="Young S."/>
            <person name="Walker B.J."/>
            <person name="Lander E."/>
            <person name="Lindblad-Toh K."/>
        </authorList>
    </citation>
    <scope>NUCLEOTIDE SEQUENCE [LARGE SCALE GENOMIC DNA]</scope>
    <source>
        <strain evidence="7">Wild caught</strain>
    </source>
</reference>
<dbReference type="GO" id="GO:0042981">
    <property type="term" value="P:regulation of apoptotic process"/>
    <property type="evidence" value="ECO:0007669"/>
    <property type="project" value="InterPro"/>
</dbReference>
<evidence type="ECO:0000256" key="1">
    <source>
        <dbReference type="ARBA" id="ARBA00022553"/>
    </source>
</evidence>
<dbReference type="EMBL" id="AFYH01017051">
    <property type="status" value="NOT_ANNOTATED_CDS"/>
    <property type="molecule type" value="Genomic_DNA"/>
</dbReference>
<feature type="coiled-coil region" evidence="3">
    <location>
        <begin position="153"/>
        <end position="183"/>
    </location>
</feature>
<evidence type="ECO:0000313" key="6">
    <source>
        <dbReference type="Ensembl" id="ENSLACP00000020181.1"/>
    </source>
</evidence>
<dbReference type="PROSITE" id="PS50209">
    <property type="entry name" value="CARD"/>
    <property type="match status" value="1"/>
</dbReference>
<dbReference type="Gene3D" id="2.30.30.40">
    <property type="entry name" value="SH3 Domains"/>
    <property type="match status" value="1"/>
</dbReference>
<feature type="coiled-coil region" evidence="3">
    <location>
        <begin position="293"/>
        <end position="383"/>
    </location>
</feature>
<evidence type="ECO:0000256" key="3">
    <source>
        <dbReference type="SAM" id="Coils"/>
    </source>
</evidence>
<dbReference type="SUPFAM" id="SSF47986">
    <property type="entry name" value="DEATH domain"/>
    <property type="match status" value="1"/>
</dbReference>
<sequence length="996" mass="113752">MAVTYPSNMELKDLNEEMLWEMIERHRHEIVQKIHSSRLTSYLRQAKVLSELDEEEILHSLKLTNRVMKAGYMLDLLRMRGKNGALAFLESLKLHKPDLYTLITGKEPTVQLANVSNFIETSQLTEYLIRAITGMQMELTEERSIRGCLQTHYRHLQEKFQDLERKNTELKNMEEEYNKQRKYFSSLYHDLQKVKDESYQLSMRYTSTLQEKDLAATRCRELQEELYNLKFELKLTKSDLQSCKSVKAKVYEEEIVKLKEEVETLTRLIFGGGGKQVKKDILEHDLGEALEGRQELISRMSSLREKAEIAESLRDTYLEEKESLLMECQRLKMESHLYMEKINALQAQLTELKKERDQAYAARDEAQLQISQSLAEKDLLRQQMFEQSDWNFKLRTELMKLKAEKTKSKDDNSKETLLRRGKPKLRRMKAICPGNLTSDSDCSFSSEEISPLQDYSLKRNESFEMVSSFKSCTAEPPSKDSLYQRKVDTFQEIMSLGTGLSIRGGEQDLNKGAASVCDFTDCGLALFLSAPESDASELSIPTGEEKEGEISVLLPRRDAQRSPNRVTTVAFQGDSLLEQVEIIGGNTTGIFIHRVRPGSPANEVCLSAGTQILEVDYNMIEHHCRAFLEDSTLEEAIWSLKQVEGFCCLSVRINMGAQLGYQTLVSHLEKKLVTSGDSFYIRANLKLEEDSRLGMPSIQCNDILHVTDTVFKGKEEWKASRVDPYNKADLDYRTIPNYYHAQELLIATIQGMTQQTPPSKKMLCKPSSEQRKVVRIVSTDKSRTNPLWSSFDGGTVDTEKSKESSVKSCFTLMPYTLVKPYKPAFLRPVIITPSLISTIVIAKLSNQNFMKCEPECLTGTEFVERTKNGDILGEKPGKDFHLCITQQAVQAVAEKEKYCLLKDKLHCVCTVKQSPVLLHSQTLAAGFRKALNKVGASDNLLLDCSRREQVLLDRLPCLHRNIAPESWRDVDSLVGCIKAAVTDEQQKIVWMEQDPR</sequence>
<dbReference type="InterPro" id="IPR036034">
    <property type="entry name" value="PDZ_sf"/>
</dbReference>
<dbReference type="InterPro" id="IPR011029">
    <property type="entry name" value="DEATH-like_dom_sf"/>
</dbReference>
<dbReference type="InParanoid" id="H3BE60"/>
<accession>H3BE60</accession>
<dbReference type="EMBL" id="AFYH01017052">
    <property type="status" value="NOT_ANNOTATED_CDS"/>
    <property type="molecule type" value="Genomic_DNA"/>
</dbReference>
<feature type="domain" description="PDZ" evidence="4">
    <location>
        <begin position="580"/>
        <end position="655"/>
    </location>
</feature>
<dbReference type="GeneTree" id="ENSGT00940000160777"/>
<dbReference type="Gene3D" id="3.40.50.300">
    <property type="entry name" value="P-loop containing nucleotide triphosphate hydrolases"/>
    <property type="match status" value="1"/>
</dbReference>